<dbReference type="SMART" id="SM01008">
    <property type="entry name" value="Ald_Xan_dh_C"/>
    <property type="match status" value="1"/>
</dbReference>
<dbReference type="PANTHER" id="PTHR11908:SF132">
    <property type="entry name" value="ALDEHYDE OXIDASE 1-RELATED"/>
    <property type="match status" value="1"/>
</dbReference>
<evidence type="ECO:0000313" key="4">
    <source>
        <dbReference type="EMBL" id="TSH89465.1"/>
    </source>
</evidence>
<dbReference type="Proteomes" id="UP000318405">
    <property type="component" value="Unassembled WGS sequence"/>
</dbReference>
<dbReference type="SUPFAM" id="SSF56003">
    <property type="entry name" value="Molybdenum cofactor-binding domain"/>
    <property type="match status" value="1"/>
</dbReference>
<dbReference type="Pfam" id="PF02738">
    <property type="entry name" value="MoCoBD_1"/>
    <property type="match status" value="1"/>
</dbReference>
<dbReference type="InterPro" id="IPR008274">
    <property type="entry name" value="AldOxase/xan_DH_MoCoBD1"/>
</dbReference>
<proteinExistence type="predicted"/>
<gene>
    <name evidence="4" type="ORF">FOZ76_23650</name>
</gene>
<dbReference type="PANTHER" id="PTHR11908">
    <property type="entry name" value="XANTHINE DEHYDROGENASE"/>
    <property type="match status" value="1"/>
</dbReference>
<evidence type="ECO:0000259" key="3">
    <source>
        <dbReference type="SMART" id="SM01008"/>
    </source>
</evidence>
<dbReference type="InterPro" id="IPR037165">
    <property type="entry name" value="AldOxase/xan_DH_Mopterin-bd_sf"/>
</dbReference>
<dbReference type="InterPro" id="IPR046867">
    <property type="entry name" value="AldOxase/xan_DH_MoCoBD2"/>
</dbReference>
<protein>
    <submittedName>
        <fullName evidence="4">Xanthine dehydrogenase family protein molybdopterin-binding subunit</fullName>
    </submittedName>
</protein>
<dbReference type="Gene3D" id="3.30.365.10">
    <property type="entry name" value="Aldehyde oxidase/xanthine dehydrogenase, molybdopterin binding domain"/>
    <property type="match status" value="4"/>
</dbReference>
<evidence type="ECO:0000313" key="5">
    <source>
        <dbReference type="Proteomes" id="UP000318405"/>
    </source>
</evidence>
<evidence type="ECO:0000256" key="1">
    <source>
        <dbReference type="ARBA" id="ARBA00022505"/>
    </source>
</evidence>
<dbReference type="AlphaFoldDB" id="A0A556A9B1"/>
<keyword evidence="1" id="KW-0500">Molybdenum</keyword>
<comment type="caution">
    <text evidence="4">The sequence shown here is derived from an EMBL/GenBank/DDBJ whole genome shotgun (WGS) entry which is preliminary data.</text>
</comment>
<dbReference type="Gene3D" id="3.90.1170.50">
    <property type="entry name" value="Aldehyde oxidase/xanthine dehydrogenase, a/b hammerhead"/>
    <property type="match status" value="1"/>
</dbReference>
<name>A0A556A9B1_9BURK</name>
<dbReference type="InterPro" id="IPR036856">
    <property type="entry name" value="Ald_Oxase/Xan_DH_a/b_sf"/>
</dbReference>
<keyword evidence="2" id="KW-0560">Oxidoreductase</keyword>
<dbReference type="Pfam" id="PF01315">
    <property type="entry name" value="Ald_Xan_dh_C"/>
    <property type="match status" value="1"/>
</dbReference>
<dbReference type="EMBL" id="VLTJ01000041">
    <property type="protein sequence ID" value="TSH89465.1"/>
    <property type="molecule type" value="Genomic_DNA"/>
</dbReference>
<evidence type="ECO:0000256" key="2">
    <source>
        <dbReference type="ARBA" id="ARBA00023002"/>
    </source>
</evidence>
<sequence>MAVGRDMARVDAPLKVSGRARYTVDHQFPGMVYAVPVPATVSRGRVQRLHTARARSMPGVLNVYTHENVRGKLFRVAKASGASIDENRPPLWDDEVRYYGQYIALVVADTLERAMAAANAVVAEYATQPHDVGDIDEGEGPVTVQSERGDAHAAYENAPVTLDHVYTTPTETHNPIELHATVAVYDGETYTLYETSQAVMNHRAVMAQMLGVESERVRVLTHYLGSGFGGKLWPWTHCALAAMAARDLHLPVRLEVSRKMMFHTVGHRPPTRQRIRLAADTGGRLVSLRQDYVVRTSRRDAYHENCGEATSYLYSTPNLRITWSHAARDVGAATSMRGPGAVPGLYAVESAMNELAERLGMDPLELRLRNEPGVNEAKGVPFSSRHLVECLRTGAQRFGWSRRDARPGSMRADDGEILGWGMASASWMAQRLPAQIGLMLCRDGRVRVSCAAQDIGTGTYTVLAQMVADALSIPVERIDIQLGDTRYPAGPVSGGSMLTGSLVPAVDDAMRGLRRRLFETAAQAGLPALGDAGPDGLVLSAGRVQAKAAPAAEGVPFEEVLVACGLAQLSANGKSGSSRKDPGADQRSIQSFGAHFVEVGWRPELARLRVRRVVTVIDAGRIVNPRTGRNQIEGAVVMGMGMALFEHTHYDERSGAPINSNLADYVMAVHADMPELDVVFLDHPDTALNSLGARGIGEIGLAGVAAAITDAVHHATGVRVRELPVHIEDLLEAGA</sequence>
<dbReference type="InterPro" id="IPR016208">
    <property type="entry name" value="Ald_Oxase/xanthine_DH-like"/>
</dbReference>
<feature type="domain" description="Aldehyde oxidase/xanthine dehydrogenase a/b hammerhead" evidence="3">
    <location>
        <begin position="17"/>
        <end position="129"/>
    </location>
</feature>
<dbReference type="OrthoDB" id="221297at2"/>
<dbReference type="SUPFAM" id="SSF54665">
    <property type="entry name" value="CO dehydrogenase molybdoprotein N-domain-like"/>
    <property type="match status" value="1"/>
</dbReference>
<dbReference type="GO" id="GO:0016491">
    <property type="term" value="F:oxidoreductase activity"/>
    <property type="evidence" value="ECO:0007669"/>
    <property type="project" value="UniProtKB-KW"/>
</dbReference>
<dbReference type="InterPro" id="IPR000674">
    <property type="entry name" value="Ald_Oxase/Xan_DH_a/b"/>
</dbReference>
<organism evidence="4 5">
    <name type="scientific">Verticiella sediminum</name>
    <dbReference type="NCBI Taxonomy" id="1247510"/>
    <lineage>
        <taxon>Bacteria</taxon>
        <taxon>Pseudomonadati</taxon>
        <taxon>Pseudomonadota</taxon>
        <taxon>Betaproteobacteria</taxon>
        <taxon>Burkholderiales</taxon>
        <taxon>Alcaligenaceae</taxon>
        <taxon>Verticiella</taxon>
    </lineage>
</organism>
<reference evidence="4 5" key="1">
    <citation type="submission" date="2019-07" db="EMBL/GenBank/DDBJ databases">
        <title>Qingshengfaniella alkalisoli gen. nov., sp. nov., isolated from saline soil.</title>
        <authorList>
            <person name="Xu L."/>
            <person name="Huang X.-X."/>
            <person name="Sun J.-Q."/>
        </authorList>
    </citation>
    <scope>NUCLEOTIDE SEQUENCE [LARGE SCALE GENOMIC DNA]</scope>
    <source>
        <strain evidence="4 5">DSM 27279</strain>
    </source>
</reference>
<keyword evidence="5" id="KW-1185">Reference proteome</keyword>
<dbReference type="Pfam" id="PF20256">
    <property type="entry name" value="MoCoBD_2"/>
    <property type="match status" value="1"/>
</dbReference>
<dbReference type="GO" id="GO:0005506">
    <property type="term" value="F:iron ion binding"/>
    <property type="evidence" value="ECO:0007669"/>
    <property type="project" value="InterPro"/>
</dbReference>
<accession>A0A556A9B1</accession>